<organism evidence="1 2">
    <name type="scientific">Acinetobacter vivianii</name>
    <dbReference type="NCBI Taxonomy" id="1776742"/>
    <lineage>
        <taxon>Bacteria</taxon>
        <taxon>Pseudomonadati</taxon>
        <taxon>Pseudomonadota</taxon>
        <taxon>Gammaproteobacteria</taxon>
        <taxon>Moraxellales</taxon>
        <taxon>Moraxellaceae</taxon>
        <taxon>Acinetobacter</taxon>
    </lineage>
</organism>
<accession>N9NNZ8</accession>
<dbReference type="HOGENOM" id="CLU_1998938_0_0_6"/>
<dbReference type="AlphaFoldDB" id="N9NNZ8"/>
<dbReference type="PATRIC" id="fig|1217706.3.peg.1894"/>
<dbReference type="Proteomes" id="UP000013173">
    <property type="component" value="Unassembled WGS sequence"/>
</dbReference>
<proteinExistence type="predicted"/>
<comment type="caution">
    <text evidence="1">The sequence shown here is derived from an EMBL/GenBank/DDBJ whole genome shotgun (WGS) entry which is preliminary data.</text>
</comment>
<gene>
    <name evidence="1" type="ORF">F892_01955</name>
</gene>
<protein>
    <recommendedName>
        <fullName evidence="3">DUF2750 domain-containing protein</fullName>
    </recommendedName>
</protein>
<name>N9NNZ8_9GAMM</name>
<evidence type="ECO:0008006" key="3">
    <source>
        <dbReference type="Google" id="ProtNLM"/>
    </source>
</evidence>
<evidence type="ECO:0000313" key="1">
    <source>
        <dbReference type="EMBL" id="ENX22713.1"/>
    </source>
</evidence>
<reference evidence="1 2" key="1">
    <citation type="submission" date="2013-02" db="EMBL/GenBank/DDBJ databases">
        <title>The Genome Sequence of Acinetobacter sp. NIPH 2168.</title>
        <authorList>
            <consortium name="The Broad Institute Genome Sequencing Platform"/>
            <consortium name="The Broad Institute Genome Sequencing Center for Infectious Disease"/>
            <person name="Cerqueira G."/>
            <person name="Feldgarden M."/>
            <person name="Courvalin P."/>
            <person name="Perichon B."/>
            <person name="Grillot-Courvalin C."/>
            <person name="Clermont D."/>
            <person name="Rocha E."/>
            <person name="Yoon E.-J."/>
            <person name="Nemec A."/>
            <person name="Walker B."/>
            <person name="Young S.K."/>
            <person name="Zeng Q."/>
            <person name="Gargeya S."/>
            <person name="Fitzgerald M."/>
            <person name="Haas B."/>
            <person name="Abouelleil A."/>
            <person name="Alvarado L."/>
            <person name="Arachchi H.M."/>
            <person name="Berlin A.M."/>
            <person name="Chapman S.B."/>
            <person name="Dewar J."/>
            <person name="Goldberg J."/>
            <person name="Griggs A."/>
            <person name="Gujja S."/>
            <person name="Hansen M."/>
            <person name="Howarth C."/>
            <person name="Imamovic A."/>
            <person name="Larimer J."/>
            <person name="McCowan C."/>
            <person name="Murphy C."/>
            <person name="Neiman D."/>
            <person name="Pearson M."/>
            <person name="Priest M."/>
            <person name="Roberts A."/>
            <person name="Saif S."/>
            <person name="Shea T."/>
            <person name="Sisk P."/>
            <person name="Sykes S."/>
            <person name="Wortman J."/>
            <person name="Nusbaum C."/>
            <person name="Birren B."/>
        </authorList>
    </citation>
    <scope>NUCLEOTIDE SEQUENCE [LARGE SCALE GENOMIC DNA]</scope>
    <source>
        <strain evidence="1 2">NIPH 2168</strain>
    </source>
</reference>
<dbReference type="Pfam" id="PF11042">
    <property type="entry name" value="DUF2750"/>
    <property type="match status" value="1"/>
</dbReference>
<sequence>MIKISILKTMMYCGALWGLYHEGWAIKSDQDGHVFPFWLNGVQAHRYAKANWKHYTPRKITPKDFHESLLPTLTRLQVEPALFNSSHRKFKLSTQQMQHFFFMPHEAVIPA</sequence>
<keyword evidence="2" id="KW-1185">Reference proteome</keyword>
<dbReference type="EMBL" id="APRW01000009">
    <property type="protein sequence ID" value="ENX22713.1"/>
    <property type="molecule type" value="Genomic_DNA"/>
</dbReference>
<evidence type="ECO:0000313" key="2">
    <source>
        <dbReference type="Proteomes" id="UP000013173"/>
    </source>
</evidence>
<dbReference type="InterPro" id="IPR021284">
    <property type="entry name" value="DUF2750"/>
</dbReference>